<protein>
    <submittedName>
        <fullName evidence="1">Uncharacterized protein</fullName>
    </submittedName>
</protein>
<evidence type="ECO:0000313" key="2">
    <source>
        <dbReference type="Proteomes" id="UP001430953"/>
    </source>
</evidence>
<dbReference type="EMBL" id="JADYXP020000019">
    <property type="protein sequence ID" value="KAL0105035.1"/>
    <property type="molecule type" value="Genomic_DNA"/>
</dbReference>
<comment type="caution">
    <text evidence="1">The sequence shown here is derived from an EMBL/GenBank/DDBJ whole genome shotgun (WGS) entry which is preliminary data.</text>
</comment>
<keyword evidence="2" id="KW-1185">Reference proteome</keyword>
<evidence type="ECO:0000313" key="1">
    <source>
        <dbReference type="EMBL" id="KAL0105035.1"/>
    </source>
</evidence>
<dbReference type="AlphaFoldDB" id="A0AAW2EQ42"/>
<organism evidence="1 2">
    <name type="scientific">Cardiocondyla obscurior</name>
    <dbReference type="NCBI Taxonomy" id="286306"/>
    <lineage>
        <taxon>Eukaryota</taxon>
        <taxon>Metazoa</taxon>
        <taxon>Ecdysozoa</taxon>
        <taxon>Arthropoda</taxon>
        <taxon>Hexapoda</taxon>
        <taxon>Insecta</taxon>
        <taxon>Pterygota</taxon>
        <taxon>Neoptera</taxon>
        <taxon>Endopterygota</taxon>
        <taxon>Hymenoptera</taxon>
        <taxon>Apocrita</taxon>
        <taxon>Aculeata</taxon>
        <taxon>Formicoidea</taxon>
        <taxon>Formicidae</taxon>
        <taxon>Myrmicinae</taxon>
        <taxon>Cardiocondyla</taxon>
    </lineage>
</organism>
<proteinExistence type="predicted"/>
<dbReference type="Proteomes" id="UP001430953">
    <property type="component" value="Unassembled WGS sequence"/>
</dbReference>
<gene>
    <name evidence="1" type="ORF">PUN28_016573</name>
</gene>
<name>A0AAW2EQ42_9HYME</name>
<sequence length="94" mass="10716">MFVPNTLTCPIRPIHSTIPCPTASCVTAPLPAKLIEFLNFLMWIDDDDDSLVSRNEQNFSYFSSHTKCRSLEYVATELCNTVKCCCRLLIEIIR</sequence>
<accession>A0AAW2EQ42</accession>
<reference evidence="1 2" key="1">
    <citation type="submission" date="2023-03" db="EMBL/GenBank/DDBJ databases">
        <title>High recombination rates correlate with genetic variation in Cardiocondyla obscurior ants.</title>
        <authorList>
            <person name="Errbii M."/>
        </authorList>
    </citation>
    <scope>NUCLEOTIDE SEQUENCE [LARGE SCALE GENOMIC DNA]</scope>
    <source>
        <strain evidence="1">Alpha-2009</strain>
        <tissue evidence="1">Whole body</tissue>
    </source>
</reference>